<dbReference type="RefSeq" id="WP_347166386.1">
    <property type="nucleotide sequence ID" value="NZ_JBDNCH010000002.1"/>
</dbReference>
<keyword evidence="2" id="KW-1185">Reference proteome</keyword>
<dbReference type="AlphaFoldDB" id="A0AAW9SM30"/>
<protein>
    <recommendedName>
        <fullName evidence="3">DUF296 domain-containing protein</fullName>
    </recommendedName>
</protein>
<dbReference type="Proteomes" id="UP001428774">
    <property type="component" value="Unassembled WGS sequence"/>
</dbReference>
<evidence type="ECO:0008006" key="3">
    <source>
        <dbReference type="Google" id="ProtNLM"/>
    </source>
</evidence>
<proteinExistence type="predicted"/>
<dbReference type="SUPFAM" id="SSF117856">
    <property type="entry name" value="AF0104/ALDC/Ptd012-like"/>
    <property type="match status" value="2"/>
</dbReference>
<dbReference type="Gene3D" id="3.30.1330.80">
    <property type="entry name" value="Hypothetical protein, similar to alpha- acetolactate decarboxylase, domain 2"/>
    <property type="match status" value="1"/>
</dbReference>
<evidence type="ECO:0000313" key="1">
    <source>
        <dbReference type="EMBL" id="MEN9061300.1"/>
    </source>
</evidence>
<gene>
    <name evidence="1" type="ORF">ABFB10_09840</name>
</gene>
<organism evidence="1 2">
    <name type="scientific">Ponticoccus litoralis</name>
    <dbReference type="NCBI Taxonomy" id="422297"/>
    <lineage>
        <taxon>Bacteria</taxon>
        <taxon>Pseudomonadati</taxon>
        <taxon>Pseudomonadota</taxon>
        <taxon>Alphaproteobacteria</taxon>
        <taxon>Rhodobacterales</taxon>
        <taxon>Roseobacteraceae</taxon>
        <taxon>Ponticoccus</taxon>
    </lineage>
</organism>
<comment type="caution">
    <text evidence="1">The sequence shown here is derived from an EMBL/GenBank/DDBJ whole genome shotgun (WGS) entry which is preliminary data.</text>
</comment>
<sequence length="279" mass="29410">MNVTLDSREIIRHPGTPAPQPWTMARGTAKTLQVTLPKGAVLMQAVAEAMDAAGAESGVIEVGGPVIGPYRFVGPGPSSDGLHAAWYSPPRGGDRAGITDGTAIVGRRDGAWWLHCHAVWQDGDTAWCGHLLPDEVTLAEEATVTLHMITGAVFDVSMNEETRFPIFHPTRGRDTGNAVLAKLAPHKDITEAVEEIAAAAGFARARVLGIGSLIGAVFHQGTPMASPISEVLILPGATTGAETHLPMHCVDPDDAQFQGAMVRGKGPACVTFELMLFEI</sequence>
<reference evidence="1 2" key="1">
    <citation type="submission" date="2024-05" db="EMBL/GenBank/DDBJ databases">
        <title>Genome sequence of Ponticoccus litoralis KCCM 90028.</title>
        <authorList>
            <person name="Kim J.M."/>
            <person name="Lee J.K."/>
            <person name="Choi B.J."/>
            <person name="Bayburt H."/>
            <person name="Baek J.H."/>
            <person name="Jeon C.O."/>
        </authorList>
    </citation>
    <scope>NUCLEOTIDE SEQUENCE [LARGE SCALE GENOMIC DNA]</scope>
    <source>
        <strain evidence="1 2">KCCM 90028</strain>
    </source>
</reference>
<name>A0AAW9SM30_9RHOB</name>
<dbReference type="EMBL" id="JBDNCH010000002">
    <property type="protein sequence ID" value="MEN9061300.1"/>
    <property type="molecule type" value="Genomic_DNA"/>
</dbReference>
<evidence type="ECO:0000313" key="2">
    <source>
        <dbReference type="Proteomes" id="UP001428774"/>
    </source>
</evidence>
<accession>A0AAW9SM30</accession>